<keyword evidence="3" id="KW-0131">Cell cycle</keyword>
<dbReference type="InterPro" id="IPR036751">
    <property type="entry name" value="SpoVG_sf"/>
</dbReference>
<evidence type="ECO:0000256" key="2">
    <source>
        <dbReference type="ARBA" id="ARBA00023210"/>
    </source>
</evidence>
<dbReference type="OrthoDB" id="9796286at2"/>
<keyword evidence="5" id="KW-1185">Reference proteome</keyword>
<keyword evidence="2" id="KW-0717">Septation</keyword>
<dbReference type="STRING" id="398512.Bccel_3033"/>
<protein>
    <submittedName>
        <fullName evidence="4">SpoVG family protein</fullName>
    </submittedName>
</protein>
<proteinExistence type="predicted"/>
<dbReference type="InterPro" id="IPR007170">
    <property type="entry name" value="SpoVG"/>
</dbReference>
<evidence type="ECO:0000313" key="4">
    <source>
        <dbReference type="EMBL" id="KNY27762.1"/>
    </source>
</evidence>
<gene>
    <name evidence="4" type="ORF">Bccel_3033</name>
</gene>
<dbReference type="SUPFAM" id="SSF160537">
    <property type="entry name" value="SpoVG-like"/>
    <property type="match status" value="1"/>
</dbReference>
<dbReference type="AlphaFoldDB" id="A0A0L6JQX2"/>
<dbReference type="PANTHER" id="PTHR38429:SF1">
    <property type="entry name" value="SEPTATION PROTEIN SPOVG-RELATED"/>
    <property type="match status" value="1"/>
</dbReference>
<dbReference type="Gene3D" id="3.30.1120.40">
    <property type="entry name" value="Stage V sporulation protein G"/>
    <property type="match status" value="1"/>
</dbReference>
<dbReference type="PANTHER" id="PTHR38429">
    <property type="entry name" value="SEPTATION PROTEIN SPOVG-RELATED"/>
    <property type="match status" value="1"/>
</dbReference>
<name>A0A0L6JQX2_9FIRM</name>
<evidence type="ECO:0000256" key="3">
    <source>
        <dbReference type="ARBA" id="ARBA00023306"/>
    </source>
</evidence>
<reference evidence="5" key="1">
    <citation type="submission" date="2015-07" db="EMBL/GenBank/DDBJ databases">
        <title>Near-Complete Genome Sequence of the Cellulolytic Bacterium Bacteroides (Pseudobacteroides) cellulosolvens ATCC 35603.</title>
        <authorList>
            <person name="Dassa B."/>
            <person name="Utturkar S.M."/>
            <person name="Klingeman D.M."/>
            <person name="Hurt R.A."/>
            <person name="Keller M."/>
            <person name="Xu J."/>
            <person name="Reddy Y.H.K."/>
            <person name="Borovok I."/>
            <person name="Grinberg I.R."/>
            <person name="Lamed R."/>
            <person name="Zhivin O."/>
            <person name="Bayer E.A."/>
            <person name="Brown S.D."/>
        </authorList>
    </citation>
    <scope>NUCLEOTIDE SEQUENCE [LARGE SCALE GENOMIC DNA]</scope>
    <source>
        <strain evidence="5">DSM 2933</strain>
    </source>
</reference>
<dbReference type="Pfam" id="PF04026">
    <property type="entry name" value="SpoVG"/>
    <property type="match status" value="1"/>
</dbReference>
<keyword evidence="1" id="KW-0132">Cell division</keyword>
<evidence type="ECO:0000313" key="5">
    <source>
        <dbReference type="Proteomes" id="UP000036923"/>
    </source>
</evidence>
<dbReference type="eggNOG" id="COG2088">
    <property type="taxonomic scope" value="Bacteria"/>
</dbReference>
<dbReference type="GO" id="GO:0000917">
    <property type="term" value="P:division septum assembly"/>
    <property type="evidence" value="ECO:0007669"/>
    <property type="project" value="UniProtKB-KW"/>
</dbReference>
<dbReference type="RefSeq" id="WP_081927265.1">
    <property type="nucleotide sequence ID" value="NZ_JQKC01000062.1"/>
</dbReference>
<evidence type="ECO:0000256" key="1">
    <source>
        <dbReference type="ARBA" id="ARBA00022618"/>
    </source>
</evidence>
<dbReference type="GO" id="GO:0030435">
    <property type="term" value="P:sporulation resulting in formation of a cellular spore"/>
    <property type="evidence" value="ECO:0007669"/>
    <property type="project" value="InterPro"/>
</dbReference>
<dbReference type="Proteomes" id="UP000036923">
    <property type="component" value="Unassembled WGS sequence"/>
</dbReference>
<sequence length="96" mass="10735">MMNIKTEIKKTFKDNGKLKAVVNLIIDEGFIIKNVRLVNGAKGLFVSMPSGKIKDGSYVEICHPIKSNVREQIEKSVLEAYQAVITSTDSNNEKHE</sequence>
<comment type="caution">
    <text evidence="4">The sequence shown here is derived from an EMBL/GenBank/DDBJ whole genome shotgun (WGS) entry which is preliminary data.</text>
</comment>
<organism evidence="4 5">
    <name type="scientific">Pseudobacteroides cellulosolvens ATCC 35603 = DSM 2933</name>
    <dbReference type="NCBI Taxonomy" id="398512"/>
    <lineage>
        <taxon>Bacteria</taxon>
        <taxon>Bacillati</taxon>
        <taxon>Bacillota</taxon>
        <taxon>Clostridia</taxon>
        <taxon>Eubacteriales</taxon>
        <taxon>Oscillospiraceae</taxon>
        <taxon>Pseudobacteroides</taxon>
    </lineage>
</organism>
<accession>A0A0L6JQX2</accession>
<dbReference type="EMBL" id="LGTC01000001">
    <property type="protein sequence ID" value="KNY27762.1"/>
    <property type="molecule type" value="Genomic_DNA"/>
</dbReference>